<dbReference type="AlphaFoldDB" id="A0A428MQ86"/>
<name>A0A428MQ86_9BACT</name>
<evidence type="ECO:0000256" key="3">
    <source>
        <dbReference type="PROSITE-ProRule" id="PRU01091"/>
    </source>
</evidence>
<evidence type="ECO:0000256" key="2">
    <source>
        <dbReference type="PROSITE-ProRule" id="PRU00339"/>
    </source>
</evidence>
<dbReference type="PROSITE" id="PS50005">
    <property type="entry name" value="TPR"/>
    <property type="match status" value="1"/>
</dbReference>
<evidence type="ECO:0000256" key="4">
    <source>
        <dbReference type="SAM" id="Phobius"/>
    </source>
</evidence>
<feature type="repeat" description="TPR" evidence="2">
    <location>
        <begin position="440"/>
        <end position="473"/>
    </location>
</feature>
<dbReference type="GO" id="GO:0003677">
    <property type="term" value="F:DNA binding"/>
    <property type="evidence" value="ECO:0007669"/>
    <property type="project" value="UniProtKB-UniRule"/>
</dbReference>
<keyword evidence="7" id="KW-1185">Reference proteome</keyword>
<proteinExistence type="predicted"/>
<sequence length="672" mass="75525">MASEPAGVEQPIRFGEGYEVDLRPRRLRHGSHVLKLERIPFEILLLLLEHRDEIVTRDQIASRVWGQGVFLDTDNSIRGAIRKLRQVLKDDADTPRFIETVTGQGYRFVALVITPEEPSAASEPEAAGVPTRDRDFVSELDSWLQARRLRLVEPDQDPTAEKTADAGTGQGNRKSYRWLFVGAAALLSIACLLSFLVVWGSRRASNPPTHSQGKIVLAVLPFENLSRDPDQEFFSDGLTEEMIAQTGKLNRDRLTVVTRSSVAKYKGTNLAAKEIGKELDADYLLQGTVRRSSDRVRITVQLVEAKNQRDLWTESYDRELKDLLAVQDSVVQSIASQIHVALTEEQKTRLANPQQIRPEAYEAYLKGRYHWNKRTADGLQKAEHYFQQAIDSDPIYAAAYSGLADCNSGLAWHGFRSPADALPKAYAAARKAVAIDPQSAEAHASLGLVFSHSWNWAGAEAEFRRALELDPQYANAHHWHGDYLSIKSRHDEALAEASRAQELDPLNLMISTWVALRYYQARDYSRAIEQGRNSVEQDSNFAAAHLLLGEGYVQAGLRSEGISELKRAASLSGGSPLYTAQVGVALAAAGRRREALRIAHELETISRKRYVSPYGLAQIYAALKSDEDTFKWLQAAYRDRAVWMDYLAVDPIFDRYRSDHRFQELLQRIDLL</sequence>
<dbReference type="GO" id="GO:0006355">
    <property type="term" value="P:regulation of DNA-templated transcription"/>
    <property type="evidence" value="ECO:0007669"/>
    <property type="project" value="InterPro"/>
</dbReference>
<dbReference type="NCBIfam" id="NF047558">
    <property type="entry name" value="TPR_END_plus"/>
    <property type="match status" value="1"/>
</dbReference>
<dbReference type="InterPro" id="IPR036388">
    <property type="entry name" value="WH-like_DNA-bd_sf"/>
</dbReference>
<feature type="DNA-binding region" description="OmpR/PhoB-type" evidence="3">
    <location>
        <begin position="9"/>
        <end position="110"/>
    </location>
</feature>
<evidence type="ECO:0000313" key="7">
    <source>
        <dbReference type="Proteomes" id="UP000269669"/>
    </source>
</evidence>
<keyword evidence="4" id="KW-1133">Transmembrane helix</keyword>
<evidence type="ECO:0000313" key="6">
    <source>
        <dbReference type="EMBL" id="RSL19087.1"/>
    </source>
</evidence>
<dbReference type="InterPro" id="IPR011990">
    <property type="entry name" value="TPR-like_helical_dom_sf"/>
</dbReference>
<protein>
    <submittedName>
        <fullName evidence="6">TolB-like protein</fullName>
    </submittedName>
</protein>
<accession>A0A428MQ86</accession>
<feature type="transmembrane region" description="Helical" evidence="4">
    <location>
        <begin position="178"/>
        <end position="199"/>
    </location>
</feature>
<gene>
    <name evidence="6" type="ORF">EDE15_4713</name>
</gene>
<organism evidence="6 7">
    <name type="scientific">Edaphobacter aggregans</name>
    <dbReference type="NCBI Taxonomy" id="570835"/>
    <lineage>
        <taxon>Bacteria</taxon>
        <taxon>Pseudomonadati</taxon>
        <taxon>Acidobacteriota</taxon>
        <taxon>Terriglobia</taxon>
        <taxon>Terriglobales</taxon>
        <taxon>Acidobacteriaceae</taxon>
        <taxon>Edaphobacter</taxon>
    </lineage>
</organism>
<dbReference type="Gene3D" id="1.10.10.10">
    <property type="entry name" value="Winged helix-like DNA-binding domain superfamily/Winged helix DNA-binding domain"/>
    <property type="match status" value="1"/>
</dbReference>
<keyword evidence="4" id="KW-0472">Membrane</keyword>
<evidence type="ECO:0000256" key="1">
    <source>
        <dbReference type="ARBA" id="ARBA00023125"/>
    </source>
</evidence>
<dbReference type="SUPFAM" id="SSF48452">
    <property type="entry name" value="TPR-like"/>
    <property type="match status" value="1"/>
</dbReference>
<dbReference type="Proteomes" id="UP000269669">
    <property type="component" value="Unassembled WGS sequence"/>
</dbReference>
<dbReference type="GO" id="GO:0000160">
    <property type="term" value="P:phosphorelay signal transduction system"/>
    <property type="evidence" value="ECO:0007669"/>
    <property type="project" value="InterPro"/>
</dbReference>
<dbReference type="Gene3D" id="3.40.50.10610">
    <property type="entry name" value="ABC-type transport auxiliary lipoprotein component"/>
    <property type="match status" value="1"/>
</dbReference>
<dbReference type="PANTHER" id="PTHR12558">
    <property type="entry name" value="CELL DIVISION CYCLE 16,23,27"/>
    <property type="match status" value="1"/>
</dbReference>
<dbReference type="Pfam" id="PF00486">
    <property type="entry name" value="Trans_reg_C"/>
    <property type="match status" value="1"/>
</dbReference>
<dbReference type="EMBL" id="RSDW01000001">
    <property type="protein sequence ID" value="RSL19087.1"/>
    <property type="molecule type" value="Genomic_DNA"/>
</dbReference>
<evidence type="ECO:0000259" key="5">
    <source>
        <dbReference type="PROSITE" id="PS51755"/>
    </source>
</evidence>
<keyword evidence="1 3" id="KW-0238">DNA-binding</keyword>
<dbReference type="InterPro" id="IPR001867">
    <property type="entry name" value="OmpR/PhoB-type_DNA-bd"/>
</dbReference>
<dbReference type="SMART" id="SM00862">
    <property type="entry name" value="Trans_reg_C"/>
    <property type="match status" value="1"/>
</dbReference>
<dbReference type="Gene3D" id="1.25.40.10">
    <property type="entry name" value="Tetratricopeptide repeat domain"/>
    <property type="match status" value="2"/>
</dbReference>
<dbReference type="CDD" id="cd00383">
    <property type="entry name" value="trans_reg_C"/>
    <property type="match status" value="1"/>
</dbReference>
<dbReference type="SUPFAM" id="SSF46894">
    <property type="entry name" value="C-terminal effector domain of the bipartite response regulators"/>
    <property type="match status" value="1"/>
</dbReference>
<keyword evidence="2" id="KW-0802">TPR repeat</keyword>
<keyword evidence="4" id="KW-0812">Transmembrane</keyword>
<dbReference type="InterPro" id="IPR016032">
    <property type="entry name" value="Sig_transdc_resp-reg_C-effctor"/>
</dbReference>
<dbReference type="PANTHER" id="PTHR12558:SF33">
    <property type="entry name" value="BLL7664 PROTEIN"/>
    <property type="match status" value="1"/>
</dbReference>
<feature type="domain" description="OmpR/PhoB-type" evidence="5">
    <location>
        <begin position="9"/>
        <end position="110"/>
    </location>
</feature>
<reference evidence="6 7" key="1">
    <citation type="submission" date="2018-12" db="EMBL/GenBank/DDBJ databases">
        <title>Sequencing of bacterial isolates from soil warming experiment in Harvard Forest, Massachusetts, USA.</title>
        <authorList>
            <person name="Deangelis K."/>
        </authorList>
    </citation>
    <scope>NUCLEOTIDE SEQUENCE [LARGE SCALE GENOMIC DNA]</scope>
    <source>
        <strain evidence="6 7">EB153</strain>
    </source>
</reference>
<comment type="caution">
    <text evidence="6">The sequence shown here is derived from an EMBL/GenBank/DDBJ whole genome shotgun (WGS) entry which is preliminary data.</text>
</comment>
<dbReference type="PROSITE" id="PS51755">
    <property type="entry name" value="OMPR_PHOB"/>
    <property type="match status" value="1"/>
</dbReference>
<dbReference type="InterPro" id="IPR019734">
    <property type="entry name" value="TPR_rpt"/>
</dbReference>